<keyword evidence="3" id="KW-0378">Hydrolase</keyword>
<evidence type="ECO:0000256" key="3">
    <source>
        <dbReference type="ARBA" id="ARBA00022801"/>
    </source>
</evidence>
<dbReference type="SUPFAM" id="SSF88688">
    <property type="entry name" value="Families 57/38 glycoside transferase middle domain"/>
    <property type="match status" value="1"/>
</dbReference>
<dbReference type="InterPro" id="IPR013780">
    <property type="entry name" value="Glyco_hydro_b"/>
</dbReference>
<keyword evidence="7" id="KW-1185">Reference proteome</keyword>
<evidence type="ECO:0000313" key="7">
    <source>
        <dbReference type="Proteomes" id="UP001163152"/>
    </source>
</evidence>
<dbReference type="PANTHER" id="PTHR46017">
    <property type="entry name" value="ALPHA-MANNOSIDASE 2C1"/>
    <property type="match status" value="1"/>
</dbReference>
<dbReference type="InterPro" id="IPR015341">
    <property type="entry name" value="Glyco_hydro_38_cen"/>
</dbReference>
<dbReference type="SUPFAM" id="SSF88713">
    <property type="entry name" value="Glycoside hydrolase/deacetylase"/>
    <property type="match status" value="1"/>
</dbReference>
<comment type="similarity">
    <text evidence="1">Belongs to the glycosyl hydrolase 38 family.</text>
</comment>
<dbReference type="PANTHER" id="PTHR46017:SF1">
    <property type="entry name" value="ALPHA-MANNOSIDASE 2C1"/>
    <property type="match status" value="1"/>
</dbReference>
<evidence type="ECO:0000313" key="6">
    <source>
        <dbReference type="EMBL" id="WAL61056.1"/>
    </source>
</evidence>
<evidence type="ECO:0000256" key="1">
    <source>
        <dbReference type="ARBA" id="ARBA00009792"/>
    </source>
</evidence>
<dbReference type="SUPFAM" id="SSF74650">
    <property type="entry name" value="Galactose mutarotase-like"/>
    <property type="match status" value="1"/>
</dbReference>
<dbReference type="RefSeq" id="WP_268611011.1">
    <property type="nucleotide sequence ID" value="NZ_CP113797.1"/>
</dbReference>
<dbReference type="KEGG" id="tsin:OXH18_03380"/>
<dbReference type="Gene3D" id="2.60.40.1180">
    <property type="entry name" value="Golgi alpha-mannosidase II"/>
    <property type="match status" value="1"/>
</dbReference>
<dbReference type="GO" id="GO:0046872">
    <property type="term" value="F:metal ion binding"/>
    <property type="evidence" value="ECO:0007669"/>
    <property type="project" value="UniProtKB-KW"/>
</dbReference>
<evidence type="ECO:0000259" key="5">
    <source>
        <dbReference type="SMART" id="SM00872"/>
    </source>
</evidence>
<dbReference type="GO" id="GO:0009313">
    <property type="term" value="P:oligosaccharide catabolic process"/>
    <property type="evidence" value="ECO:0007669"/>
    <property type="project" value="TreeGrafter"/>
</dbReference>
<dbReference type="SMART" id="SM00872">
    <property type="entry name" value="Alpha-mann_mid"/>
    <property type="match status" value="1"/>
</dbReference>
<dbReference type="Pfam" id="PF07748">
    <property type="entry name" value="Glyco_hydro_38C"/>
    <property type="match status" value="1"/>
</dbReference>
<dbReference type="Gene3D" id="3.20.110.10">
    <property type="entry name" value="Glycoside hydrolase 38, N terminal domain"/>
    <property type="match status" value="1"/>
</dbReference>
<dbReference type="InterPro" id="IPR000602">
    <property type="entry name" value="Glyco_hydro_38_N"/>
</dbReference>
<dbReference type="Pfam" id="PF01074">
    <property type="entry name" value="Glyco_hydro_38N"/>
    <property type="match status" value="1"/>
</dbReference>
<reference evidence="6" key="1">
    <citation type="submission" date="2022-12" db="EMBL/GenBank/DDBJ databases">
        <title>Polyphasic identification of a Novel Hot-Spring Cyanobacterium Ocullathermofonsia sinensis gen nov. sp. nov. and Genomic Insights on its Adaptations to the Thermal Habitat.</title>
        <authorList>
            <person name="Daroch M."/>
            <person name="Tang J."/>
            <person name="Jiang Y."/>
        </authorList>
    </citation>
    <scope>NUCLEOTIDE SEQUENCE</scope>
    <source>
        <strain evidence="6">PKUAC-SCTA174</strain>
    </source>
</reference>
<sequence length="1078" mass="122910">MTNFATSAALKNPSAGDRISATIHRLRQLTQLDVQAGWRSHLGDLPVAQATQSTTWQRWATVTRNDRGHVTWVKGRKVLWLGQRIVVPHNLQGYYLQGLTLRLGLTWWAENAQIYVNGKLVQEGDLFDAVTRILLSASVNIQDAIEVAIRLVSPGHDNGALVRSICFYERPNQSLNPPEPSFVADELAVLQDYLTTFAPDKLASVATATETLPWSVLTVTDRASFDRGLTALRQQLQPLSSLLKHRKIQLLGHAHLDLAWLWPVSETWQVAERTFQSVLQLQQEFPELIFGHSTPALYAWIENNRPELFAAIKNQIVAGQWEVIAGLWIEPELNLVNGESLARQVLYGQRYVKEKFGQVSIIAWLPDTFGFCWQFPQILQQGDVEYFVTQKLRWNDTTQFPHDLFWWQGLDGTKILSLNSAPIGEGIDPIKMATYARTWETKTKQQTAFWLPGVGDHGGGPTRDMLEMARRWQQSPFFPQLEFTTAQTFLDEIKTRSTSNPQPSIPNLPTWNNELYLEFHRGCYTTHADQKWWNRRCEDVLYEAELFASLTTLLLNQPYPQAAIETAWKQVLFNHFHDILPGSSIPEVFIDANWDWETAAQTGKTIRDRALHSLAQQIQFPPPPHTNARTIVVFNQLNWTRSEVVTVSVEQSGFAEQKCYWQICDLNGRPIDSQLEFENRNGSYFWHLSFLAENIPGVGYRSFWLCPEKEGRSVTKPWPTNVFVLENEFLQVTVDPTTGNLSRLFDRVHKRDMLSRPGNQLQAFRDSGQYWDAWNIDPKYAQYPLPAPQLISIQYEAKGAIMTRIRVVRKLGQSTFHQVYVLDKGARVLKIQTQVDWQERHVLVKAAFPLNMDAATATYDIPFGAIQRSTRPQTAHEKAKWEVPALRWADLSDTASNNSYGFSVLSDGKHGYDCQPHQIRLTLLRSPAWPDPNADRGLHQFTYAVYPHDRNWQTAHTLRRGYELNQPLRIVQTQPTASLPTPHSPLPSSGQFVNLSANNLVLSAFKRSEESPDQWIIRCYESHGQSATIDWSSGFSPILGQRLNVKAVKSANLLERPTTQAPSPIAPWRIATFLMSEL</sequence>
<dbReference type="GO" id="GO:0004559">
    <property type="term" value="F:alpha-mannosidase activity"/>
    <property type="evidence" value="ECO:0007669"/>
    <property type="project" value="InterPro"/>
</dbReference>
<keyword evidence="2" id="KW-0479">Metal-binding</keyword>
<dbReference type="Gene3D" id="1.20.1270.50">
    <property type="entry name" value="Glycoside hydrolase family 38, central domain"/>
    <property type="match status" value="1"/>
</dbReference>
<dbReference type="CDD" id="cd10789">
    <property type="entry name" value="GH38N_AMII_ER_cytosolic"/>
    <property type="match status" value="1"/>
</dbReference>
<proteinExistence type="inferred from homology"/>
<dbReference type="InterPro" id="IPR037094">
    <property type="entry name" value="Glyco_hydro_38_cen_sf"/>
</dbReference>
<dbReference type="InterPro" id="IPR011330">
    <property type="entry name" value="Glyco_hydro/deAcase_b/a-brl"/>
</dbReference>
<organism evidence="6 7">
    <name type="scientific">Thermocoleostomius sinensis A174</name>
    <dbReference type="NCBI Taxonomy" id="2016057"/>
    <lineage>
        <taxon>Bacteria</taxon>
        <taxon>Bacillati</taxon>
        <taxon>Cyanobacteriota</taxon>
        <taxon>Cyanophyceae</taxon>
        <taxon>Oculatellales</taxon>
        <taxon>Oculatellaceae</taxon>
        <taxon>Thermocoleostomius</taxon>
    </lineage>
</organism>
<evidence type="ECO:0000256" key="2">
    <source>
        <dbReference type="ARBA" id="ARBA00022723"/>
    </source>
</evidence>
<protein>
    <submittedName>
        <fullName evidence="6">Alpha-mannosidase</fullName>
    </submittedName>
</protein>
<dbReference type="InterPro" id="IPR028995">
    <property type="entry name" value="Glyco_hydro_57/38_cen_sf"/>
</dbReference>
<dbReference type="InterPro" id="IPR011013">
    <property type="entry name" value="Gal_mutarotase_sf_dom"/>
</dbReference>
<dbReference type="Gene3D" id="2.70.98.30">
    <property type="entry name" value="Golgi alpha-mannosidase II, domain 4"/>
    <property type="match status" value="1"/>
</dbReference>
<dbReference type="GO" id="GO:0030246">
    <property type="term" value="F:carbohydrate binding"/>
    <property type="evidence" value="ECO:0007669"/>
    <property type="project" value="InterPro"/>
</dbReference>
<dbReference type="InterPro" id="IPR041147">
    <property type="entry name" value="GH38_C"/>
</dbReference>
<dbReference type="Gene3D" id="2.60.40.2220">
    <property type="match status" value="1"/>
</dbReference>
<feature type="domain" description="Glycoside hydrolase family 38 central" evidence="5">
    <location>
        <begin position="518"/>
        <end position="596"/>
    </location>
</feature>
<keyword evidence="4" id="KW-0326">Glycosidase</keyword>
<gene>
    <name evidence="6" type="ORF">OXH18_03380</name>
</gene>
<dbReference type="EMBL" id="CP113797">
    <property type="protein sequence ID" value="WAL61056.1"/>
    <property type="molecule type" value="Genomic_DNA"/>
</dbReference>
<name>A0A9E8ZDZ5_9CYAN</name>
<dbReference type="Pfam" id="PF17677">
    <property type="entry name" value="Glyco_hydro38C2"/>
    <property type="match status" value="1"/>
</dbReference>
<dbReference type="GO" id="GO:0006013">
    <property type="term" value="P:mannose metabolic process"/>
    <property type="evidence" value="ECO:0007669"/>
    <property type="project" value="InterPro"/>
</dbReference>
<accession>A0A9E8ZDZ5</accession>
<dbReference type="Pfam" id="PF09261">
    <property type="entry name" value="Alpha-mann_mid"/>
    <property type="match status" value="1"/>
</dbReference>
<evidence type="ECO:0000256" key="4">
    <source>
        <dbReference type="ARBA" id="ARBA00023295"/>
    </source>
</evidence>
<dbReference type="FunFam" id="1.20.1270.50:FF:000004">
    <property type="entry name" value="alpha-mannosidase 2C1 isoform X1"/>
    <property type="match status" value="1"/>
</dbReference>
<dbReference type="InterPro" id="IPR011682">
    <property type="entry name" value="Glyco_hydro_38_C"/>
</dbReference>
<dbReference type="InterPro" id="IPR027291">
    <property type="entry name" value="Glyco_hydro_38_N_sf"/>
</dbReference>
<dbReference type="AlphaFoldDB" id="A0A9E8ZDZ5"/>
<dbReference type="Proteomes" id="UP001163152">
    <property type="component" value="Chromosome"/>
</dbReference>